<dbReference type="RefSeq" id="WP_041499948.1">
    <property type="nucleotide sequence ID" value="NZ_BJDV01000010.1"/>
</dbReference>
<proteinExistence type="predicted"/>
<gene>
    <name evidence="3" type="ORF">JP39_09515</name>
</gene>
<name>A0A0K2LE83_9LACO</name>
<dbReference type="Pfam" id="PF00563">
    <property type="entry name" value="EAL"/>
    <property type="match status" value="1"/>
</dbReference>
<feature type="transmembrane region" description="Helical" evidence="1">
    <location>
        <begin position="9"/>
        <end position="30"/>
    </location>
</feature>
<dbReference type="STRING" id="1074467.JP39_09515"/>
<keyword evidence="1" id="KW-0472">Membrane</keyword>
<dbReference type="InterPro" id="IPR035919">
    <property type="entry name" value="EAL_sf"/>
</dbReference>
<dbReference type="Proteomes" id="UP000061546">
    <property type="component" value="Chromosome"/>
</dbReference>
<accession>A0A0K2LE83</accession>
<keyword evidence="1" id="KW-0812">Transmembrane</keyword>
<dbReference type="KEGG" id="lhi:JP39_09515"/>
<evidence type="ECO:0000256" key="1">
    <source>
        <dbReference type="SAM" id="Phobius"/>
    </source>
</evidence>
<feature type="domain" description="EAL" evidence="2">
    <location>
        <begin position="29"/>
        <end position="268"/>
    </location>
</feature>
<dbReference type="EMBL" id="CP012559">
    <property type="protein sequence ID" value="ALB29570.1"/>
    <property type="molecule type" value="Genomic_DNA"/>
</dbReference>
<evidence type="ECO:0000259" key="2">
    <source>
        <dbReference type="PROSITE" id="PS50883"/>
    </source>
</evidence>
<dbReference type="PROSITE" id="PS50883">
    <property type="entry name" value="EAL"/>
    <property type="match status" value="1"/>
</dbReference>
<organism evidence="3 4">
    <name type="scientific">Companilactobacillus heilongjiangensis</name>
    <dbReference type="NCBI Taxonomy" id="1074467"/>
    <lineage>
        <taxon>Bacteria</taxon>
        <taxon>Bacillati</taxon>
        <taxon>Bacillota</taxon>
        <taxon>Bacilli</taxon>
        <taxon>Lactobacillales</taxon>
        <taxon>Lactobacillaceae</taxon>
        <taxon>Companilactobacillus</taxon>
    </lineage>
</organism>
<dbReference type="OrthoDB" id="2247423at2"/>
<keyword evidence="1" id="KW-1133">Transmembrane helix</keyword>
<evidence type="ECO:0000313" key="4">
    <source>
        <dbReference type="Proteomes" id="UP000061546"/>
    </source>
</evidence>
<dbReference type="SUPFAM" id="SSF141868">
    <property type="entry name" value="EAL domain-like"/>
    <property type="match status" value="1"/>
</dbReference>
<dbReference type="Gene3D" id="3.20.20.450">
    <property type="entry name" value="EAL domain"/>
    <property type="match status" value="1"/>
</dbReference>
<keyword evidence="4" id="KW-1185">Reference proteome</keyword>
<protein>
    <submittedName>
        <fullName evidence="3">Diguanylate cyclase</fullName>
    </submittedName>
</protein>
<reference evidence="3 4" key="1">
    <citation type="submission" date="2015-08" db="EMBL/GenBank/DDBJ databases">
        <title>Genomic sequence of Lactobacillus heilongjiangensis DSM 28069, isolated from Chinese traditional pickle.</title>
        <authorList>
            <person name="Jiang X."/>
            <person name="Zheng B."/>
            <person name="Cheng H."/>
        </authorList>
    </citation>
    <scope>NUCLEOTIDE SEQUENCE [LARGE SCALE GENOMIC DNA]</scope>
    <source>
        <strain evidence="3 4">DSM 28069</strain>
    </source>
</reference>
<dbReference type="InterPro" id="IPR001633">
    <property type="entry name" value="EAL_dom"/>
</dbReference>
<sequence length="268" mass="31640">MNLLELERGLIWIVIATIVFFVVTIAITYWNSRKSNNNYLENKEFTLRYFIQKQVDYQNKTLGYECLLRQQNPDGTWSLPSNLDSLPLQRVVFLLENTFKSLPAEPITLSINLEYNQIISPEFQYFVRWAISKIEPMNLSIEYTPGKGNRLKNRYIFEKRIREAQHYNMEFGIDNVGADMKNLKEIEWMLPFVDNIKCSMRNFRKDDPNVWLDLNLQSWNKISQENNINLILMGIENDDDQALAEQLNIKTRQGYLFGHPENPESAKK</sequence>
<evidence type="ECO:0000313" key="3">
    <source>
        <dbReference type="EMBL" id="ALB29570.1"/>
    </source>
</evidence>
<dbReference type="SMART" id="SM00052">
    <property type="entry name" value="EAL"/>
    <property type="match status" value="1"/>
</dbReference>
<dbReference type="AlphaFoldDB" id="A0A0K2LE83"/>